<dbReference type="OrthoDB" id="5554140at2759"/>
<dbReference type="Proteomes" id="UP000054279">
    <property type="component" value="Unassembled WGS sequence"/>
</dbReference>
<dbReference type="InterPro" id="IPR001810">
    <property type="entry name" value="F-box_dom"/>
</dbReference>
<accession>A0A0C9VIG1</accession>
<organism evidence="2 3">
    <name type="scientific">Sphaerobolus stellatus (strain SS14)</name>
    <dbReference type="NCBI Taxonomy" id="990650"/>
    <lineage>
        <taxon>Eukaryota</taxon>
        <taxon>Fungi</taxon>
        <taxon>Dikarya</taxon>
        <taxon>Basidiomycota</taxon>
        <taxon>Agaricomycotina</taxon>
        <taxon>Agaricomycetes</taxon>
        <taxon>Phallomycetidae</taxon>
        <taxon>Geastrales</taxon>
        <taxon>Sphaerobolaceae</taxon>
        <taxon>Sphaerobolus</taxon>
    </lineage>
</organism>
<dbReference type="AlphaFoldDB" id="A0A0C9VIG1"/>
<dbReference type="InterPro" id="IPR009976">
    <property type="entry name" value="Sec10-like"/>
</dbReference>
<gene>
    <name evidence="2" type="ORF">M422DRAFT_61060</name>
</gene>
<name>A0A0C9VIG1_SPHS4</name>
<proteinExistence type="predicted"/>
<dbReference type="PROSITE" id="PS50181">
    <property type="entry name" value="FBOX"/>
    <property type="match status" value="1"/>
</dbReference>
<dbReference type="InterPro" id="IPR036047">
    <property type="entry name" value="F-box-like_dom_sf"/>
</dbReference>
<dbReference type="HOGENOM" id="CLU_003875_1_0_1"/>
<sequence>MDKWTTLEPVRLYATGTSGLRSRAAVKPDLSTYIGRLPRDLHILIVTYLPVYQIPAYSRGNRALSRLTRDDRIWETRWNDLVGGRQNLVDVLDELESQAKEREAAARARAPPTLPVEEDEFGDFASISMTPAQPGQFGDFLGSPNQPAPFVPQPAFPSKPTFRDRYIRAHNLLKPLLASLDSPPHLILSNLFPSPTVTLQHQSRTLHLLLRYLSPSIQPFRNWPSLRSSLRSAADRFQANLLTVFEAADGANDEARMREAACSGWEVWDGILGGEWEIGRVWAEKREIFYETGQWDPLKNFTKDNALDFDAMVEFMSHVCDVVRGHGAVAVRVFPAAANVLITFSDRIANEVISEYILPLLSRAREVSNDLFLKATAASFAQSWRMVDVLLEIGGDTVKKTQVEDVIYRMFEQNMDEYLDEEVESIKAVLEVICRGWERKAADHAARFLDSQNPALMKRNVLASFTSVLLLPVTIVPRAVGSFVATSSNAAVNGIAMLNPQRWGAQAAPSGYSADFNKNTAELLFDEVPSLTTGTTAGSSRSASPSPSSFDSLELLLSLDVALELIHANREALKRVETFQYYPGHYGHKVRETIEEVFILLLQTLCDRHIAPGFARATERMRTYKPDEHEETKSVAPLLQFFELVHIGDTIQSMVHVYFDKEMAPHIDRTDFLNGVVREKKRFENGLDDVVAAGLNAGTEVLMNQVEHIILTRTGPREYYPQEGTTLDLGPTKGCQESIACLEMHCRLMRGSTSKDVLEVFYQEVGIRLHAIIQKHIKRQIISLEGGFQVIADLNAYYTFISTLRVPQITNDFSNLKMLGHVFIVSDAKDLAQIVRDVTRYGGAFRPEDIYEFIQRRSDWKKIEKTVDKTMYNLSFKEDCIIC</sequence>
<evidence type="ECO:0000259" key="1">
    <source>
        <dbReference type="PROSITE" id="PS50181"/>
    </source>
</evidence>
<dbReference type="SUPFAM" id="SSF81383">
    <property type="entry name" value="F-box domain"/>
    <property type="match status" value="1"/>
</dbReference>
<protein>
    <recommendedName>
        <fullName evidence="1">F-box domain-containing protein</fullName>
    </recommendedName>
</protein>
<dbReference type="PANTHER" id="PTHR12100:SF1">
    <property type="entry name" value="RECYCLIN-1"/>
    <property type="match status" value="1"/>
</dbReference>
<dbReference type="GO" id="GO:0006887">
    <property type="term" value="P:exocytosis"/>
    <property type="evidence" value="ECO:0007669"/>
    <property type="project" value="TreeGrafter"/>
</dbReference>
<feature type="domain" description="F-box" evidence="1">
    <location>
        <begin position="31"/>
        <end position="77"/>
    </location>
</feature>
<keyword evidence="3" id="KW-1185">Reference proteome</keyword>
<dbReference type="EMBL" id="KN837172">
    <property type="protein sequence ID" value="KIJ37091.1"/>
    <property type="molecule type" value="Genomic_DNA"/>
</dbReference>
<evidence type="ECO:0000313" key="3">
    <source>
        <dbReference type="Proteomes" id="UP000054279"/>
    </source>
</evidence>
<reference evidence="2 3" key="1">
    <citation type="submission" date="2014-06" db="EMBL/GenBank/DDBJ databases">
        <title>Evolutionary Origins and Diversification of the Mycorrhizal Mutualists.</title>
        <authorList>
            <consortium name="DOE Joint Genome Institute"/>
            <consortium name="Mycorrhizal Genomics Consortium"/>
            <person name="Kohler A."/>
            <person name="Kuo A."/>
            <person name="Nagy L.G."/>
            <person name="Floudas D."/>
            <person name="Copeland A."/>
            <person name="Barry K.W."/>
            <person name="Cichocki N."/>
            <person name="Veneault-Fourrey C."/>
            <person name="LaButti K."/>
            <person name="Lindquist E.A."/>
            <person name="Lipzen A."/>
            <person name="Lundell T."/>
            <person name="Morin E."/>
            <person name="Murat C."/>
            <person name="Riley R."/>
            <person name="Ohm R."/>
            <person name="Sun H."/>
            <person name="Tunlid A."/>
            <person name="Henrissat B."/>
            <person name="Grigoriev I.V."/>
            <person name="Hibbett D.S."/>
            <person name="Martin F."/>
        </authorList>
    </citation>
    <scope>NUCLEOTIDE SEQUENCE [LARGE SCALE GENOMIC DNA]</scope>
    <source>
        <strain evidence="2 3">SS14</strain>
    </source>
</reference>
<dbReference type="Pfam" id="PF07393">
    <property type="entry name" value="Sec10_HB"/>
    <property type="match status" value="1"/>
</dbReference>
<dbReference type="GO" id="GO:0000145">
    <property type="term" value="C:exocyst"/>
    <property type="evidence" value="ECO:0007669"/>
    <property type="project" value="TreeGrafter"/>
</dbReference>
<evidence type="ECO:0000313" key="2">
    <source>
        <dbReference type="EMBL" id="KIJ37091.1"/>
    </source>
</evidence>
<dbReference type="GO" id="GO:0006893">
    <property type="term" value="P:Golgi to plasma membrane transport"/>
    <property type="evidence" value="ECO:0007669"/>
    <property type="project" value="TreeGrafter"/>
</dbReference>
<dbReference type="PANTHER" id="PTHR12100">
    <property type="entry name" value="SEC10"/>
    <property type="match status" value="1"/>
</dbReference>
<dbReference type="InterPro" id="IPR048627">
    <property type="entry name" value="Sec10_HB"/>
</dbReference>